<dbReference type="GO" id="GO:0047429">
    <property type="term" value="F:nucleoside triphosphate diphosphatase activity"/>
    <property type="evidence" value="ECO:0007669"/>
    <property type="project" value="UniProtKB-EC"/>
</dbReference>
<dbReference type="Proteomes" id="UP001595799">
    <property type="component" value="Unassembled WGS sequence"/>
</dbReference>
<dbReference type="Gene3D" id="1.10.287.1080">
    <property type="entry name" value="MazG-like"/>
    <property type="match status" value="2"/>
</dbReference>
<dbReference type="InterPro" id="IPR011551">
    <property type="entry name" value="NTP_PyrPHydrolase_MazG"/>
</dbReference>
<keyword evidence="3" id="KW-1185">Reference proteome</keyword>
<keyword evidence="2" id="KW-0378">Hydrolase</keyword>
<dbReference type="InterPro" id="IPR048011">
    <property type="entry name" value="NTP-PPase_MazG-like_C"/>
</dbReference>
<accession>A0ABV8UJM8</accession>
<dbReference type="NCBIfam" id="NF007113">
    <property type="entry name" value="PRK09562.1"/>
    <property type="match status" value="1"/>
</dbReference>
<name>A0ABV8UJM8_9PROT</name>
<organism evidence="2 3">
    <name type="scientific">Fodinicurvata halophila</name>
    <dbReference type="NCBI Taxonomy" id="1419723"/>
    <lineage>
        <taxon>Bacteria</taxon>
        <taxon>Pseudomonadati</taxon>
        <taxon>Pseudomonadota</taxon>
        <taxon>Alphaproteobacteria</taxon>
        <taxon>Rhodospirillales</taxon>
        <taxon>Rhodovibrionaceae</taxon>
        <taxon>Fodinicurvata</taxon>
    </lineage>
</organism>
<evidence type="ECO:0000259" key="1">
    <source>
        <dbReference type="Pfam" id="PF03819"/>
    </source>
</evidence>
<evidence type="ECO:0000313" key="2">
    <source>
        <dbReference type="EMBL" id="MFC4351392.1"/>
    </source>
</evidence>
<dbReference type="InterPro" id="IPR048015">
    <property type="entry name" value="NTP-PPase_MazG-like_N"/>
</dbReference>
<dbReference type="InterPro" id="IPR004518">
    <property type="entry name" value="MazG-like_dom"/>
</dbReference>
<dbReference type="NCBIfam" id="TIGR00444">
    <property type="entry name" value="mazG"/>
    <property type="match status" value="1"/>
</dbReference>
<comment type="caution">
    <text evidence="2">The sequence shown here is derived from an EMBL/GenBank/DDBJ whole genome shotgun (WGS) entry which is preliminary data.</text>
</comment>
<dbReference type="CDD" id="cd11528">
    <property type="entry name" value="NTP-PPase_MazG_Nterm"/>
    <property type="match status" value="1"/>
</dbReference>
<dbReference type="PANTHER" id="PTHR30522:SF0">
    <property type="entry name" value="NUCLEOSIDE TRIPHOSPHATE PYROPHOSPHOHYDROLASE"/>
    <property type="match status" value="1"/>
</dbReference>
<sequence length="274" mass="31373">MTAQQPPQSNLPNTNRLIQVMSQLRDPLHGCPWDIQQTFESIAPYTLEETYEVIAAIEDRNMTALKEELGDLLFQVIFHARMAEEAGLFAFEDVAGVIADKMISRHPHVFGDDTGMTVEAQRESWEDLKAAERKEKGQLELFDDIPRALPALVRARKVQSRAARTGFDWSELTPVLDKITEELEELRHELSYDSPREYIEEETGDLLFAVVNLARHLKVDPESALNRTTNKFQKRFFRMAELLEARGADMQESSLEIMEEAWQDAKKPCSSSFD</sequence>
<dbReference type="Pfam" id="PF03819">
    <property type="entry name" value="MazG"/>
    <property type="match status" value="2"/>
</dbReference>
<dbReference type="SUPFAM" id="SSF101386">
    <property type="entry name" value="all-alpha NTP pyrophosphatases"/>
    <property type="match status" value="2"/>
</dbReference>
<dbReference type="EMBL" id="JBHSCW010000003">
    <property type="protein sequence ID" value="MFC4351392.1"/>
    <property type="molecule type" value="Genomic_DNA"/>
</dbReference>
<gene>
    <name evidence="2" type="primary">mazG</name>
    <name evidence="2" type="ORF">ACFOW6_07545</name>
</gene>
<evidence type="ECO:0000313" key="3">
    <source>
        <dbReference type="Proteomes" id="UP001595799"/>
    </source>
</evidence>
<reference evidence="3" key="1">
    <citation type="journal article" date="2019" name="Int. J. Syst. Evol. Microbiol.">
        <title>The Global Catalogue of Microorganisms (GCM) 10K type strain sequencing project: providing services to taxonomists for standard genome sequencing and annotation.</title>
        <authorList>
            <consortium name="The Broad Institute Genomics Platform"/>
            <consortium name="The Broad Institute Genome Sequencing Center for Infectious Disease"/>
            <person name="Wu L."/>
            <person name="Ma J."/>
        </authorList>
    </citation>
    <scope>NUCLEOTIDE SEQUENCE [LARGE SCALE GENOMIC DNA]</scope>
    <source>
        <strain evidence="3">CECT 8472</strain>
    </source>
</reference>
<dbReference type="PANTHER" id="PTHR30522">
    <property type="entry name" value="NUCLEOSIDE TRIPHOSPHATE PYROPHOSPHOHYDROLASE"/>
    <property type="match status" value="1"/>
</dbReference>
<dbReference type="EC" id="3.6.1.9" evidence="2"/>
<protein>
    <submittedName>
        <fullName evidence="2">Nucleoside triphosphate pyrophosphohydrolase</fullName>
        <ecNumber evidence="2">3.6.1.9</ecNumber>
    </submittedName>
</protein>
<dbReference type="RefSeq" id="WP_382421725.1">
    <property type="nucleotide sequence ID" value="NZ_JBHSCW010000003.1"/>
</dbReference>
<proteinExistence type="predicted"/>
<feature type="domain" description="NTP pyrophosphohydrolase MazG-like" evidence="1">
    <location>
        <begin position="37"/>
        <end position="110"/>
    </location>
</feature>
<feature type="domain" description="NTP pyrophosphohydrolase MazG-like" evidence="1">
    <location>
        <begin position="176"/>
        <end position="235"/>
    </location>
</feature>
<dbReference type="CDD" id="cd11529">
    <property type="entry name" value="NTP-PPase_MazG_Cterm"/>
    <property type="match status" value="1"/>
</dbReference>